<evidence type="ECO:0000256" key="6">
    <source>
        <dbReference type="ARBA" id="ARBA00022840"/>
    </source>
</evidence>
<comment type="subcellular location">
    <subcellularLocation>
        <location evidence="1">Cytoplasm</location>
        <location evidence="1">Cytoskeleton</location>
        <location evidence="1">Spindle</location>
    </subcellularLocation>
</comment>
<dbReference type="InterPro" id="IPR036961">
    <property type="entry name" value="Kinesin_motor_dom_sf"/>
</dbReference>
<dbReference type="EMBL" id="JALJAT010000005">
    <property type="protein sequence ID" value="KAK4469835.1"/>
    <property type="molecule type" value="Genomic_DNA"/>
</dbReference>
<keyword evidence="2" id="KW-0963">Cytoplasm</keyword>
<dbReference type="GO" id="GO:0072686">
    <property type="term" value="C:mitotic spindle"/>
    <property type="evidence" value="ECO:0007669"/>
    <property type="project" value="TreeGrafter"/>
</dbReference>
<dbReference type="Pfam" id="PF00225">
    <property type="entry name" value="Kinesin"/>
    <property type="match status" value="1"/>
</dbReference>
<keyword evidence="15" id="KW-1185">Reference proteome</keyword>
<dbReference type="PROSITE" id="PS50067">
    <property type="entry name" value="KINESIN_MOTOR_2"/>
    <property type="match status" value="1"/>
</dbReference>
<evidence type="ECO:0000256" key="8">
    <source>
        <dbReference type="ARBA" id="ARBA00023175"/>
    </source>
</evidence>
<dbReference type="SMART" id="SM00129">
    <property type="entry name" value="KISc"/>
    <property type="match status" value="1"/>
</dbReference>
<keyword evidence="5 10" id="KW-0547">Nucleotide-binding</keyword>
<proteinExistence type="inferred from homology"/>
<accession>A0AAE1Z927</accession>
<evidence type="ECO:0000256" key="1">
    <source>
        <dbReference type="ARBA" id="ARBA00004186"/>
    </source>
</evidence>
<feature type="coiled-coil region" evidence="11">
    <location>
        <begin position="747"/>
        <end position="788"/>
    </location>
</feature>
<comment type="caution">
    <text evidence="14">The sequence shown here is derived from an EMBL/GenBank/DDBJ whole genome shotgun (WGS) entry which is preliminary data.</text>
</comment>
<feature type="domain" description="Kinesin motor" evidence="13">
    <location>
        <begin position="57"/>
        <end position="507"/>
    </location>
</feature>
<protein>
    <recommendedName>
        <fullName evidence="13">Kinesin motor domain-containing protein</fullName>
    </recommendedName>
</protein>
<dbReference type="GO" id="GO:0090307">
    <property type="term" value="P:mitotic spindle assembly"/>
    <property type="evidence" value="ECO:0007669"/>
    <property type="project" value="TreeGrafter"/>
</dbReference>
<dbReference type="PANTHER" id="PTHR47970:SF29">
    <property type="entry name" value="KINESIN FAMILY MEMBER 20B"/>
    <property type="match status" value="1"/>
</dbReference>
<dbReference type="GO" id="GO:0005524">
    <property type="term" value="F:ATP binding"/>
    <property type="evidence" value="ECO:0007669"/>
    <property type="project" value="UniProtKB-UniRule"/>
</dbReference>
<dbReference type="InterPro" id="IPR019821">
    <property type="entry name" value="Kinesin_motor_CS"/>
</dbReference>
<feature type="region of interest" description="Disordered" evidence="12">
    <location>
        <begin position="1194"/>
        <end position="1256"/>
    </location>
</feature>
<keyword evidence="7 11" id="KW-0175">Coiled coil</keyword>
<feature type="compositionally biased region" description="Polar residues" evidence="12">
    <location>
        <begin position="1132"/>
        <end position="1141"/>
    </location>
</feature>
<evidence type="ECO:0000256" key="12">
    <source>
        <dbReference type="SAM" id="MobiDB-lite"/>
    </source>
</evidence>
<evidence type="ECO:0000256" key="2">
    <source>
        <dbReference type="ARBA" id="ARBA00022490"/>
    </source>
</evidence>
<evidence type="ECO:0000313" key="15">
    <source>
        <dbReference type="Proteomes" id="UP001292079"/>
    </source>
</evidence>
<feature type="compositionally biased region" description="Basic residues" evidence="12">
    <location>
        <begin position="1308"/>
        <end position="1320"/>
    </location>
</feature>
<evidence type="ECO:0000313" key="14">
    <source>
        <dbReference type="EMBL" id="KAK4469835.1"/>
    </source>
</evidence>
<feature type="region of interest" description="Disordered" evidence="12">
    <location>
        <begin position="1299"/>
        <end position="1320"/>
    </location>
</feature>
<evidence type="ECO:0000256" key="5">
    <source>
        <dbReference type="ARBA" id="ARBA00022741"/>
    </source>
</evidence>
<evidence type="ECO:0000256" key="9">
    <source>
        <dbReference type="ARBA" id="ARBA00023212"/>
    </source>
</evidence>
<feature type="region of interest" description="Disordered" evidence="12">
    <location>
        <begin position="1158"/>
        <end position="1178"/>
    </location>
</feature>
<keyword evidence="9" id="KW-0206">Cytoskeleton</keyword>
<feature type="binding site" evidence="10">
    <location>
        <begin position="150"/>
        <end position="157"/>
    </location>
    <ligand>
        <name>ATP</name>
        <dbReference type="ChEBI" id="CHEBI:30616"/>
    </ligand>
</feature>
<feature type="compositionally biased region" description="Acidic residues" evidence="12">
    <location>
        <begin position="1206"/>
        <end position="1219"/>
    </location>
</feature>
<organism evidence="14 15">
    <name type="scientific">Schistosoma mekongi</name>
    <name type="common">Parasitic worm</name>
    <dbReference type="NCBI Taxonomy" id="38744"/>
    <lineage>
        <taxon>Eukaryota</taxon>
        <taxon>Metazoa</taxon>
        <taxon>Spiralia</taxon>
        <taxon>Lophotrochozoa</taxon>
        <taxon>Platyhelminthes</taxon>
        <taxon>Trematoda</taxon>
        <taxon>Digenea</taxon>
        <taxon>Strigeidida</taxon>
        <taxon>Schistosomatoidea</taxon>
        <taxon>Schistosomatidae</taxon>
        <taxon>Schistosoma</taxon>
    </lineage>
</organism>
<dbReference type="GO" id="GO:0005634">
    <property type="term" value="C:nucleus"/>
    <property type="evidence" value="ECO:0007669"/>
    <property type="project" value="TreeGrafter"/>
</dbReference>
<dbReference type="PRINTS" id="PR00380">
    <property type="entry name" value="KINESINHEAVY"/>
</dbReference>
<comment type="similarity">
    <text evidence="10">Belongs to the TRAFAC class myosin-kinesin ATPase superfamily. Kinesin family.</text>
</comment>
<evidence type="ECO:0000256" key="10">
    <source>
        <dbReference type="PROSITE-ProRule" id="PRU00283"/>
    </source>
</evidence>
<reference evidence="14" key="2">
    <citation type="journal article" date="2023" name="Infect Dis Poverty">
        <title>Chromosome-scale genome of the human blood fluke Schistosoma mekongi and its implications for public health.</title>
        <authorList>
            <person name="Zhou M."/>
            <person name="Xu L."/>
            <person name="Xu D."/>
            <person name="Chen W."/>
            <person name="Khan J."/>
            <person name="Hu Y."/>
            <person name="Huang H."/>
            <person name="Wei H."/>
            <person name="Zhang Y."/>
            <person name="Chusongsang P."/>
            <person name="Tanasarnprasert K."/>
            <person name="Hu X."/>
            <person name="Limpanont Y."/>
            <person name="Lv Z."/>
        </authorList>
    </citation>
    <scope>NUCLEOTIDE SEQUENCE</scope>
    <source>
        <strain evidence="14">LV_2022a</strain>
    </source>
</reference>
<dbReference type="GO" id="GO:0005876">
    <property type="term" value="C:spindle microtubule"/>
    <property type="evidence" value="ECO:0007669"/>
    <property type="project" value="TreeGrafter"/>
</dbReference>
<feature type="compositionally biased region" description="Polar residues" evidence="12">
    <location>
        <begin position="1241"/>
        <end position="1256"/>
    </location>
</feature>
<evidence type="ECO:0000256" key="11">
    <source>
        <dbReference type="SAM" id="Coils"/>
    </source>
</evidence>
<evidence type="ECO:0000259" key="13">
    <source>
        <dbReference type="PROSITE" id="PS50067"/>
    </source>
</evidence>
<evidence type="ECO:0000256" key="3">
    <source>
        <dbReference type="ARBA" id="ARBA00022553"/>
    </source>
</evidence>
<keyword evidence="3" id="KW-0597">Phosphoprotein</keyword>
<evidence type="ECO:0000256" key="7">
    <source>
        <dbReference type="ARBA" id="ARBA00023054"/>
    </source>
</evidence>
<dbReference type="GO" id="GO:0008574">
    <property type="term" value="F:plus-end-directed microtubule motor activity"/>
    <property type="evidence" value="ECO:0007669"/>
    <property type="project" value="TreeGrafter"/>
</dbReference>
<name>A0AAE1Z927_SCHME</name>
<dbReference type="GO" id="GO:0008017">
    <property type="term" value="F:microtubule binding"/>
    <property type="evidence" value="ECO:0007669"/>
    <property type="project" value="InterPro"/>
</dbReference>
<keyword evidence="6 10" id="KW-0067">ATP-binding</keyword>
<feature type="region of interest" description="Disordered" evidence="12">
    <location>
        <begin position="1125"/>
        <end position="1145"/>
    </location>
</feature>
<dbReference type="GO" id="GO:0051231">
    <property type="term" value="P:spindle elongation"/>
    <property type="evidence" value="ECO:0007669"/>
    <property type="project" value="TreeGrafter"/>
</dbReference>
<gene>
    <name evidence="14" type="ORF">MN116_007347</name>
</gene>
<dbReference type="Gene3D" id="3.40.850.10">
    <property type="entry name" value="Kinesin motor domain"/>
    <property type="match status" value="1"/>
</dbReference>
<sequence length="1320" mass="148823">MTGLELDDRASVLSFICPRVPSVNMVEGFRLSSINCNLLADFESCIRDAQLSNYNHSMKVYLRIRPYECDDERSAKTVLSYPDKCTVIACPPEIDGPKYAFRNFQKSANKFVFNGIFHESDTQAKVFEVVAADKVRAFISGLNGLIFAYGTTSSGKTHTLQGTRGNAGIIPRSLYSVFSLVKHKSDPFLMPKDFSEVVSLDEGEVRKVLSEKASLLKYSEGIFENNSFPNEAKEETCSVDTSIDQDLSYNLSSDIRFSFWISFVEIYNETFYDLLDPTHCSSMLTLPPTSIRNNHNTANSRNIFSVNNNTSHAVSFVNQPRRTSLELRTDKNGNLFIKGLRWYPISSPEEALRLLAVGRQCQKVASTRLNQASSRSHSILCVKAVRVVNKNNPNFARVSTLMFCDLAGSERSVKAATGGQTLRIREAGNINSSLLTLGRCIECLRYNQIHPDNPKLVPYRDSKLTRLFQGFFTGQGRACMIVNASPNPELFDETLHALRFAALAKQVIVEAIPVTETAVLHPNKVGSKQGFQDIKRIKSSNQSVVTKTAETAFVLETQSSCWSEDNFDGKTLPVEGVPSEVGCSIGFDDASPSRAVTPNHNETELVLDHFSKEELITMVKDLSEKLFESKGELVEQEARLRAEMCDYMNQQIIDFENKFEQLLKTRENYLYEESNVRMRDIIESVNQRQAHLTTKSTNAKCLNPNGSDASSDDEDISLTENFLQGHLKRAKQSCGVCDNCSAQAIKITQLLQTVKQLENHIAELQGDLADQKDIIENLMHELDRIRVENRRLDFTISQQQFEKSNKLKTDIQVQTDFIQEVVSSHNSVQVNDLDDSCITINFPNMIVSSDHVTNKSNSLCGSSESNVTTKANDDQSINVSTPPTIVKGVSKLLIKEKQHFPVLSENMCLNMYTADTDDVKRTQLTNEHFISDVRENEGLLSFLEHESSIQQQEIVEQLRRQVYEMEEKFTMKHDALIKSETAFHELKLQYDDLSQRLISQARELHQSNLELTKLKQIHSEELKILNNDAQKKIHQLQDGLNIIVEQNTALLARVPNVDTSCQTSMCEPSILLDSISMQTSFCQMNELSAQVSSMNLGVSIGIQTENHNVIETSKRVFKLNETVSHKDGTPDVSESTCISENRTGRVRRNRRLQLKQNIGRLTQRLGPPKLPELPSPIPSSVYLSDSELDLSSTLHKEATKENVYDTSEETEENEIDDDVCSCKSEPQDTSRRQQPSRRKNQNTLKTTSSESRQTRSAAVALTAVACRRLPPLAESTQLLPDSFFQEQLDKSLAVNNIEQEKTEQRNFRQLHSRQATRKKR</sequence>
<dbReference type="SUPFAM" id="SSF52540">
    <property type="entry name" value="P-loop containing nucleoside triphosphate hydrolases"/>
    <property type="match status" value="1"/>
</dbReference>
<dbReference type="InterPro" id="IPR047149">
    <property type="entry name" value="KIF11-like"/>
</dbReference>
<dbReference type="PROSITE" id="PS00411">
    <property type="entry name" value="KINESIN_MOTOR_1"/>
    <property type="match status" value="1"/>
</dbReference>
<evidence type="ECO:0000256" key="4">
    <source>
        <dbReference type="ARBA" id="ARBA00022701"/>
    </source>
</evidence>
<dbReference type="InterPro" id="IPR001752">
    <property type="entry name" value="Kinesin_motor_dom"/>
</dbReference>
<keyword evidence="4" id="KW-0493">Microtubule</keyword>
<feature type="compositionally biased region" description="Pro residues" evidence="12">
    <location>
        <begin position="1168"/>
        <end position="1177"/>
    </location>
</feature>
<dbReference type="InterPro" id="IPR027417">
    <property type="entry name" value="P-loop_NTPase"/>
</dbReference>
<dbReference type="GO" id="GO:0007018">
    <property type="term" value="P:microtubule-based movement"/>
    <property type="evidence" value="ECO:0007669"/>
    <property type="project" value="InterPro"/>
</dbReference>
<reference evidence="14" key="1">
    <citation type="submission" date="2022-04" db="EMBL/GenBank/DDBJ databases">
        <authorList>
            <person name="Xu L."/>
            <person name="Lv Z."/>
        </authorList>
    </citation>
    <scope>NUCLEOTIDE SEQUENCE</scope>
    <source>
        <strain evidence="14">LV_2022a</strain>
    </source>
</reference>
<keyword evidence="8 10" id="KW-0505">Motor protein</keyword>
<dbReference type="Proteomes" id="UP001292079">
    <property type="component" value="Unassembled WGS sequence"/>
</dbReference>
<feature type="compositionally biased region" description="Basic and acidic residues" evidence="12">
    <location>
        <begin position="1194"/>
        <end position="1203"/>
    </location>
</feature>
<dbReference type="PANTHER" id="PTHR47970">
    <property type="entry name" value="KINESIN-LIKE PROTEIN KIF11"/>
    <property type="match status" value="1"/>
</dbReference>